<dbReference type="EMBL" id="ASHM01011399">
    <property type="protein sequence ID" value="PNX93323.1"/>
    <property type="molecule type" value="Genomic_DNA"/>
</dbReference>
<evidence type="ECO:0000313" key="2">
    <source>
        <dbReference type="Proteomes" id="UP000236291"/>
    </source>
</evidence>
<proteinExistence type="predicted"/>
<reference evidence="1 2" key="2">
    <citation type="journal article" date="2017" name="Front. Plant Sci.">
        <title>Gene Classification and Mining of Molecular Markers Useful in Red Clover (Trifolium pratense) Breeding.</title>
        <authorList>
            <person name="Istvanek J."/>
            <person name="Dluhosova J."/>
            <person name="Dluhos P."/>
            <person name="Patkova L."/>
            <person name="Nedelnik J."/>
            <person name="Repkova J."/>
        </authorList>
    </citation>
    <scope>NUCLEOTIDE SEQUENCE [LARGE SCALE GENOMIC DNA]</scope>
    <source>
        <strain evidence="2">cv. Tatra</strain>
        <tissue evidence="1">Young leaves</tissue>
    </source>
</reference>
<organism evidence="1 2">
    <name type="scientific">Trifolium pratense</name>
    <name type="common">Red clover</name>
    <dbReference type="NCBI Taxonomy" id="57577"/>
    <lineage>
        <taxon>Eukaryota</taxon>
        <taxon>Viridiplantae</taxon>
        <taxon>Streptophyta</taxon>
        <taxon>Embryophyta</taxon>
        <taxon>Tracheophyta</taxon>
        <taxon>Spermatophyta</taxon>
        <taxon>Magnoliopsida</taxon>
        <taxon>eudicotyledons</taxon>
        <taxon>Gunneridae</taxon>
        <taxon>Pentapetalae</taxon>
        <taxon>rosids</taxon>
        <taxon>fabids</taxon>
        <taxon>Fabales</taxon>
        <taxon>Fabaceae</taxon>
        <taxon>Papilionoideae</taxon>
        <taxon>50 kb inversion clade</taxon>
        <taxon>NPAAA clade</taxon>
        <taxon>Hologalegina</taxon>
        <taxon>IRL clade</taxon>
        <taxon>Trifolieae</taxon>
        <taxon>Trifolium</taxon>
    </lineage>
</organism>
<accession>A0A2K3MR88</accession>
<reference evidence="1 2" key="1">
    <citation type="journal article" date="2014" name="Am. J. Bot.">
        <title>Genome assembly and annotation for red clover (Trifolium pratense; Fabaceae).</title>
        <authorList>
            <person name="Istvanek J."/>
            <person name="Jaros M."/>
            <person name="Krenek A."/>
            <person name="Repkova J."/>
        </authorList>
    </citation>
    <scope>NUCLEOTIDE SEQUENCE [LARGE SCALE GENOMIC DNA]</scope>
    <source>
        <strain evidence="2">cv. Tatra</strain>
        <tissue evidence="1">Young leaves</tissue>
    </source>
</reference>
<sequence length="103" mass="12591">MAYQNQKHNYGWGHIHEVLEPTSYPRHHHHQKRHVAVYEEPIVEVDQSYYVDVRRETDIYQEDSRYGYQNRSTTYERVDEEAEAFIQHEHRRTELAKLMSSMK</sequence>
<gene>
    <name evidence="1" type="ORF">L195_g016474</name>
</gene>
<comment type="caution">
    <text evidence="1">The sequence shown here is derived from an EMBL/GenBank/DDBJ whole genome shotgun (WGS) entry which is preliminary data.</text>
</comment>
<protein>
    <submittedName>
        <fullName evidence="1">Uncharacterized protein</fullName>
    </submittedName>
</protein>
<name>A0A2K3MR88_TRIPR</name>
<dbReference type="AlphaFoldDB" id="A0A2K3MR88"/>
<dbReference type="Proteomes" id="UP000236291">
    <property type="component" value="Unassembled WGS sequence"/>
</dbReference>
<dbReference type="OrthoDB" id="1432655at2759"/>
<evidence type="ECO:0000313" key="1">
    <source>
        <dbReference type="EMBL" id="PNX93323.1"/>
    </source>
</evidence>